<dbReference type="Gene3D" id="3.40.50.150">
    <property type="entry name" value="Vaccinia Virus protein VP39"/>
    <property type="match status" value="1"/>
</dbReference>
<feature type="compositionally biased region" description="Basic and acidic residues" evidence="6">
    <location>
        <begin position="48"/>
        <end position="58"/>
    </location>
</feature>
<dbReference type="GO" id="GO:0008649">
    <property type="term" value="F:rRNA methyltransferase activity"/>
    <property type="evidence" value="ECO:0007669"/>
    <property type="project" value="TreeGrafter"/>
</dbReference>
<dbReference type="AlphaFoldDB" id="A0AAD8H395"/>
<feature type="region of interest" description="Disordered" evidence="6">
    <location>
        <begin position="105"/>
        <end position="128"/>
    </location>
</feature>
<keyword evidence="9" id="KW-1185">Reference proteome</keyword>
<keyword evidence="5" id="KW-0694">RNA-binding</keyword>
<accession>A0AAD8H395</accession>
<dbReference type="Proteomes" id="UP001237642">
    <property type="component" value="Unassembled WGS sequence"/>
</dbReference>
<name>A0AAD8H395_9APIA</name>
<evidence type="ECO:0000256" key="1">
    <source>
        <dbReference type="ARBA" id="ARBA00010632"/>
    </source>
</evidence>
<dbReference type="InterPro" id="IPR029063">
    <property type="entry name" value="SAM-dependent_MTases_sf"/>
</dbReference>
<organism evidence="8 9">
    <name type="scientific">Heracleum sosnowskyi</name>
    <dbReference type="NCBI Taxonomy" id="360622"/>
    <lineage>
        <taxon>Eukaryota</taxon>
        <taxon>Viridiplantae</taxon>
        <taxon>Streptophyta</taxon>
        <taxon>Embryophyta</taxon>
        <taxon>Tracheophyta</taxon>
        <taxon>Spermatophyta</taxon>
        <taxon>Magnoliopsida</taxon>
        <taxon>eudicotyledons</taxon>
        <taxon>Gunneridae</taxon>
        <taxon>Pentapetalae</taxon>
        <taxon>asterids</taxon>
        <taxon>campanulids</taxon>
        <taxon>Apiales</taxon>
        <taxon>Apiaceae</taxon>
        <taxon>Apioideae</taxon>
        <taxon>apioid superclade</taxon>
        <taxon>Tordylieae</taxon>
        <taxon>Tordyliinae</taxon>
        <taxon>Heracleum</taxon>
    </lineage>
</organism>
<dbReference type="SUPFAM" id="SSF53335">
    <property type="entry name" value="S-adenosyl-L-methionine-dependent methyltransferases"/>
    <property type="match status" value="1"/>
</dbReference>
<dbReference type="InterPro" id="IPR000692">
    <property type="entry name" value="Fibrillarin"/>
</dbReference>
<evidence type="ECO:0000256" key="3">
    <source>
        <dbReference type="ARBA" id="ARBA00022603"/>
    </source>
</evidence>
<evidence type="ECO:0000256" key="4">
    <source>
        <dbReference type="ARBA" id="ARBA00022679"/>
    </source>
</evidence>
<dbReference type="PANTHER" id="PTHR10335">
    <property type="entry name" value="RRNA 2-O-METHYLTRANSFERASE FIBRILLARIN"/>
    <property type="match status" value="1"/>
</dbReference>
<dbReference type="GO" id="GO:0031428">
    <property type="term" value="C:box C/D methylation guide snoRNP complex"/>
    <property type="evidence" value="ECO:0007669"/>
    <property type="project" value="TreeGrafter"/>
</dbReference>
<feature type="domain" description="Nucleolar protein 58/56 N-terminal" evidence="7">
    <location>
        <begin position="135"/>
        <end position="200"/>
    </location>
</feature>
<dbReference type="GO" id="GO:0003723">
    <property type="term" value="F:RNA binding"/>
    <property type="evidence" value="ECO:0007669"/>
    <property type="project" value="UniProtKB-KW"/>
</dbReference>
<sequence length="486" mass="55443">MDNVDEDFQTIKTSFNLLMGRKRRSEYDRYLRVTIDKENSKYKRTRKSSAESQKKVDDQIKREYRHLHHNIKELENKLKSKTSESSAEPQSFEDKLSIAMEKRSIRKGNENPSSDLANLNHPEGEHRSGTGKKIHLLFEFAHGYALFYAHNFNEVDVQKFESAEKYINPPSNLPSPLKLEAFHRFSSTEDALVEMNAISNSTMTEQLKSFLLKNLPEGINGKSNDFIATSSACLAHNMAYSTRFLFCSGGRYRDVMRALRMDIGKFIKDLHPGELGRKDDMLCTKNLVCGEALPSERLISVENEDGIKVEYRVWNPNKSKLAAAILCGVTNIWIKPGSRVLYLGDVRRITVFQLSDLVGLDGLVYVVGLHDNIVNIAEKRSNVITIFENPKLCWKYRMVVGMVDVIFADVAASNEVNHIVLNAEWYLETGGHCMIATQASNTNLTSQDLFAHHHKRREFKQSEQVTWESIKGAYVMTVGGFRMLEE</sequence>
<evidence type="ECO:0000256" key="2">
    <source>
        <dbReference type="ARBA" id="ARBA00022552"/>
    </source>
</evidence>
<protein>
    <recommendedName>
        <fullName evidence="7">Nucleolar protein 58/56 N-terminal domain-containing protein</fullName>
    </recommendedName>
</protein>
<evidence type="ECO:0000313" key="9">
    <source>
        <dbReference type="Proteomes" id="UP001237642"/>
    </source>
</evidence>
<keyword evidence="3" id="KW-0489">Methyltransferase</keyword>
<dbReference type="Gene3D" id="3.30.200.20">
    <property type="entry name" value="Phosphorylase Kinase, domain 1"/>
    <property type="match status" value="1"/>
</dbReference>
<reference evidence="8" key="1">
    <citation type="submission" date="2023-02" db="EMBL/GenBank/DDBJ databases">
        <title>Genome of toxic invasive species Heracleum sosnowskyi carries increased number of genes despite the absence of recent whole-genome duplications.</title>
        <authorList>
            <person name="Schelkunov M."/>
            <person name="Shtratnikova V."/>
            <person name="Makarenko M."/>
            <person name="Klepikova A."/>
            <person name="Omelchenko D."/>
            <person name="Novikova G."/>
            <person name="Obukhova E."/>
            <person name="Bogdanov V."/>
            <person name="Penin A."/>
            <person name="Logacheva M."/>
        </authorList>
    </citation>
    <scope>NUCLEOTIDE SEQUENCE</scope>
    <source>
        <strain evidence="8">Hsosn_3</strain>
        <tissue evidence="8">Leaf</tissue>
    </source>
</reference>
<evidence type="ECO:0000256" key="6">
    <source>
        <dbReference type="SAM" id="MobiDB-lite"/>
    </source>
</evidence>
<dbReference type="EMBL" id="JAUIZM010000010">
    <property type="protein sequence ID" value="KAK1358840.1"/>
    <property type="molecule type" value="Genomic_DNA"/>
</dbReference>
<comment type="caution">
    <text evidence="8">The sequence shown here is derived from an EMBL/GenBank/DDBJ whole genome shotgun (WGS) entry which is preliminary data.</text>
</comment>
<dbReference type="InterPro" id="IPR012974">
    <property type="entry name" value="NOP58/56_N"/>
</dbReference>
<keyword evidence="4" id="KW-0808">Transferase</keyword>
<keyword evidence="2" id="KW-0698">rRNA processing</keyword>
<dbReference type="PANTHER" id="PTHR10335:SF0">
    <property type="entry name" value="RRNA 2'-O-METHYLTRANSFERASE FIBRILLARIN 1-RELATED"/>
    <property type="match status" value="1"/>
</dbReference>
<dbReference type="GO" id="GO:0032040">
    <property type="term" value="C:small-subunit processome"/>
    <property type="evidence" value="ECO:0007669"/>
    <property type="project" value="TreeGrafter"/>
</dbReference>
<evidence type="ECO:0000259" key="7">
    <source>
        <dbReference type="Pfam" id="PF08156"/>
    </source>
</evidence>
<proteinExistence type="inferred from homology"/>
<comment type="similarity">
    <text evidence="1">Belongs to the methyltransferase superfamily. Fibrillarin family.</text>
</comment>
<dbReference type="GO" id="GO:0000494">
    <property type="term" value="P:box C/D sno(s)RNA 3'-end processing"/>
    <property type="evidence" value="ECO:0007669"/>
    <property type="project" value="TreeGrafter"/>
</dbReference>
<evidence type="ECO:0000256" key="5">
    <source>
        <dbReference type="ARBA" id="ARBA00022884"/>
    </source>
</evidence>
<dbReference type="SMART" id="SM01206">
    <property type="entry name" value="Fibrillarin"/>
    <property type="match status" value="1"/>
</dbReference>
<dbReference type="PRINTS" id="PR00052">
    <property type="entry name" value="FIBRILLARIN"/>
</dbReference>
<reference evidence="8" key="2">
    <citation type="submission" date="2023-05" db="EMBL/GenBank/DDBJ databases">
        <authorList>
            <person name="Schelkunov M.I."/>
        </authorList>
    </citation>
    <scope>NUCLEOTIDE SEQUENCE</scope>
    <source>
        <strain evidence="8">Hsosn_3</strain>
        <tissue evidence="8">Leaf</tissue>
    </source>
</reference>
<dbReference type="Pfam" id="PF01269">
    <property type="entry name" value="Fibrillarin"/>
    <property type="match status" value="1"/>
</dbReference>
<dbReference type="GO" id="GO:1990259">
    <property type="term" value="F:histone H2AQ104 methyltransferase activity"/>
    <property type="evidence" value="ECO:0007669"/>
    <property type="project" value="TreeGrafter"/>
</dbReference>
<dbReference type="Pfam" id="PF08156">
    <property type="entry name" value="NOP5NT"/>
    <property type="match status" value="1"/>
</dbReference>
<evidence type="ECO:0000313" key="8">
    <source>
        <dbReference type="EMBL" id="KAK1358840.1"/>
    </source>
</evidence>
<gene>
    <name evidence="8" type="ORF">POM88_043314</name>
</gene>
<feature type="region of interest" description="Disordered" evidence="6">
    <location>
        <begin position="38"/>
        <end position="58"/>
    </location>
</feature>